<feature type="compositionally biased region" description="Acidic residues" evidence="1">
    <location>
        <begin position="205"/>
        <end position="215"/>
    </location>
</feature>
<feature type="compositionally biased region" description="Basic and acidic residues" evidence="1">
    <location>
        <begin position="216"/>
        <end position="227"/>
    </location>
</feature>
<gene>
    <name evidence="2" type="ORF">OPV22_033385</name>
</gene>
<reference evidence="2 3" key="1">
    <citation type="submission" date="2022-12" db="EMBL/GenBank/DDBJ databases">
        <title>Chromosome-scale assembly of the Ensete ventricosum genome.</title>
        <authorList>
            <person name="Dussert Y."/>
            <person name="Stocks J."/>
            <person name="Wendawek A."/>
            <person name="Woldeyes F."/>
            <person name="Nichols R.A."/>
            <person name="Borrell J.S."/>
        </authorList>
    </citation>
    <scope>NUCLEOTIDE SEQUENCE [LARGE SCALE GENOMIC DNA]</scope>
    <source>
        <strain evidence="3">cv. Maze</strain>
        <tissue evidence="2">Seeds</tissue>
    </source>
</reference>
<evidence type="ECO:0000256" key="1">
    <source>
        <dbReference type="SAM" id="MobiDB-lite"/>
    </source>
</evidence>
<dbReference type="Proteomes" id="UP001222027">
    <property type="component" value="Unassembled WGS sequence"/>
</dbReference>
<name>A0AAV8PU70_ENSVE</name>
<organism evidence="2 3">
    <name type="scientific">Ensete ventricosum</name>
    <name type="common">Abyssinian banana</name>
    <name type="synonym">Musa ensete</name>
    <dbReference type="NCBI Taxonomy" id="4639"/>
    <lineage>
        <taxon>Eukaryota</taxon>
        <taxon>Viridiplantae</taxon>
        <taxon>Streptophyta</taxon>
        <taxon>Embryophyta</taxon>
        <taxon>Tracheophyta</taxon>
        <taxon>Spermatophyta</taxon>
        <taxon>Magnoliopsida</taxon>
        <taxon>Liliopsida</taxon>
        <taxon>Zingiberales</taxon>
        <taxon>Musaceae</taxon>
        <taxon>Ensete</taxon>
    </lineage>
</organism>
<evidence type="ECO:0000313" key="3">
    <source>
        <dbReference type="Proteomes" id="UP001222027"/>
    </source>
</evidence>
<protein>
    <submittedName>
        <fullName evidence="2">Uncharacterized protein</fullName>
    </submittedName>
</protein>
<feature type="region of interest" description="Disordered" evidence="1">
    <location>
        <begin position="202"/>
        <end position="227"/>
    </location>
</feature>
<sequence>MADEILAYSAPAAADRELETTYKEASSYGVEQTAGKEAAANGDQETAVYGDMDIAAAGDRDAAVELLLDEIRALKSERSNLQRERSDLLRDLSDAREKLAGAESDLKAVAGQASRLEGELRVTLDDLSTANLAATEHEEKVGLLESNIKDLEATFTVKVNELEIKVKVLEDELRVAKQKERYEAEKFAAKEEELKTKIAELTSNLEEEEEEEEEAEKSFEIDGKEDAGVPPMHSRALGAAAVIGVVALGAGASFTPCSSKQKSSVGTQIMQRICFLVAPGILKHTPTDHDNVLKILTGDDCESAILA</sequence>
<dbReference type="AlphaFoldDB" id="A0AAV8PU70"/>
<evidence type="ECO:0000313" key="2">
    <source>
        <dbReference type="EMBL" id="KAJ8460459.1"/>
    </source>
</evidence>
<proteinExistence type="predicted"/>
<accession>A0AAV8PU70</accession>
<dbReference type="EMBL" id="JAQQAF010000009">
    <property type="protein sequence ID" value="KAJ8460459.1"/>
    <property type="molecule type" value="Genomic_DNA"/>
</dbReference>
<keyword evidence="3" id="KW-1185">Reference proteome</keyword>
<comment type="caution">
    <text evidence="2">The sequence shown here is derived from an EMBL/GenBank/DDBJ whole genome shotgun (WGS) entry which is preliminary data.</text>
</comment>